<evidence type="ECO:0000313" key="4">
    <source>
        <dbReference type="Proteomes" id="UP001152561"/>
    </source>
</evidence>
<feature type="region of interest" description="Disordered" evidence="2">
    <location>
        <begin position="211"/>
        <end position="311"/>
    </location>
</feature>
<keyword evidence="4" id="KW-1185">Reference proteome</keyword>
<accession>A0A9Q1MIS3</accession>
<dbReference type="Proteomes" id="UP001152561">
    <property type="component" value="Unassembled WGS sequence"/>
</dbReference>
<sequence length="768" mass="87017">MANKEGLASFFTPSAEQFPRVRLSKGNQELNDELKIKANELEKIFAEHKLRTPPGNHSNSTIRISRHNHMQSWPSATSSYKNLPAIDNAFVDQMFDDDTFMEPTATSRTIVAKRNSSDELISFMDGSPGKFYETYMQKRDAKLRDEWNSKGAEKEAKLKAMEDSLERSTAEMKTMERLRSFNSNSSFSRDQQQSVFGQSDDREAVTEFMNQKRNGELRSSSETSLEEVFKHTTTPRKKQHVPIKTSSKPRTIVGSIPRPPMKVSSSPSYRRKSQTESPLARSVPNMSYMRKDNAEPYSPAGKPTTCSQSRNCSHSKLLHSQSLRKNSALNSEGVTLAPLKFYKYKMEQSPKGVISTPLKSGKDKMDQSLSDKFHNISDSRIFIKKGKYVTRGSNIASRFAHNDDEDVDDMELDSEDSEDRYEEDFENMTYVVEENFDNGTPRPIHETEKLVNSGSENRHFLRSFSQVCYASDGGLFASSVPSDFLISSPISQPHQHTFSYPHEMSDVDASDSPVGSPTSWNSHFLSPRQSDGAATTTKKWGTAAQNPIHIVKSSQSLPRKDKARGFKRLLRFGRKNRGTDSLVKDWISATTPKGDGGIGNGHDSDVLFNERVQSLHSSIPTPPANFKLREDHLSGSSIKGEHKWDNEAERQKILSEKHAGGFVARSNRETRVREKEMRQMRKENWVSTDHKEKKTNPESKGRMPHQHPKNAEQTKGKLLHSLLMNSINKKDQAQVEMVDNGQKDEQKECRNDTAVTQENVFSRENRPN</sequence>
<dbReference type="AlphaFoldDB" id="A0A9Q1MIS3"/>
<gene>
    <name evidence="3" type="ORF">K7X08_004528</name>
</gene>
<feature type="compositionally biased region" description="Basic and acidic residues" evidence="2">
    <location>
        <begin position="666"/>
        <end position="701"/>
    </location>
</feature>
<keyword evidence="1" id="KW-0175">Coiled coil</keyword>
<dbReference type="OrthoDB" id="767933at2759"/>
<dbReference type="PANTHER" id="PTHR31008:SF22">
    <property type="entry name" value="ERECT PANICAL 2"/>
    <property type="match status" value="1"/>
</dbReference>
<evidence type="ECO:0000313" key="3">
    <source>
        <dbReference type="EMBL" id="KAJ8557762.1"/>
    </source>
</evidence>
<feature type="region of interest" description="Disordered" evidence="2">
    <location>
        <begin position="734"/>
        <end position="768"/>
    </location>
</feature>
<feature type="region of interest" description="Disordered" evidence="2">
    <location>
        <begin position="657"/>
        <end position="714"/>
    </location>
</feature>
<dbReference type="PANTHER" id="PTHR31008">
    <property type="entry name" value="COP1-INTERACTING PROTEIN-RELATED"/>
    <property type="match status" value="1"/>
</dbReference>
<feature type="compositionally biased region" description="Basic and acidic residues" evidence="2">
    <location>
        <begin position="741"/>
        <end position="751"/>
    </location>
</feature>
<name>A0A9Q1MIS3_9SOLA</name>
<feature type="compositionally biased region" description="Polar residues" evidence="2">
    <location>
        <begin position="513"/>
        <end position="529"/>
    </location>
</feature>
<evidence type="ECO:0000256" key="2">
    <source>
        <dbReference type="SAM" id="MobiDB-lite"/>
    </source>
</evidence>
<comment type="caution">
    <text evidence="3">The sequence shown here is derived from an EMBL/GenBank/DDBJ whole genome shotgun (WGS) entry which is preliminary data.</text>
</comment>
<protein>
    <submittedName>
        <fullName evidence="3">Uncharacterized protein</fullName>
    </submittedName>
</protein>
<feature type="coiled-coil region" evidence="1">
    <location>
        <begin position="151"/>
        <end position="178"/>
    </location>
</feature>
<reference evidence="4" key="1">
    <citation type="journal article" date="2023" name="Proc. Natl. Acad. Sci. U.S.A.">
        <title>Genomic and structural basis for evolution of tropane alkaloid biosynthesis.</title>
        <authorList>
            <person name="Wanga Y.-J."/>
            <person name="Taina T."/>
            <person name="Yua J.-Y."/>
            <person name="Lia J."/>
            <person name="Xua B."/>
            <person name="Chenc J."/>
            <person name="D'Auriad J.C."/>
            <person name="Huanga J.-P."/>
            <person name="Huanga S.-X."/>
        </authorList>
    </citation>
    <scope>NUCLEOTIDE SEQUENCE [LARGE SCALE GENOMIC DNA]</scope>
    <source>
        <strain evidence="4">cv. KIB-2019</strain>
    </source>
</reference>
<feature type="region of interest" description="Disordered" evidence="2">
    <location>
        <begin position="505"/>
        <end position="536"/>
    </location>
</feature>
<organism evidence="3 4">
    <name type="scientific">Anisodus acutangulus</name>
    <dbReference type="NCBI Taxonomy" id="402998"/>
    <lineage>
        <taxon>Eukaryota</taxon>
        <taxon>Viridiplantae</taxon>
        <taxon>Streptophyta</taxon>
        <taxon>Embryophyta</taxon>
        <taxon>Tracheophyta</taxon>
        <taxon>Spermatophyta</taxon>
        <taxon>Magnoliopsida</taxon>
        <taxon>eudicotyledons</taxon>
        <taxon>Gunneridae</taxon>
        <taxon>Pentapetalae</taxon>
        <taxon>asterids</taxon>
        <taxon>lamiids</taxon>
        <taxon>Solanales</taxon>
        <taxon>Solanaceae</taxon>
        <taxon>Solanoideae</taxon>
        <taxon>Hyoscyameae</taxon>
        <taxon>Anisodus</taxon>
    </lineage>
</organism>
<evidence type="ECO:0000256" key="1">
    <source>
        <dbReference type="SAM" id="Coils"/>
    </source>
</evidence>
<dbReference type="EMBL" id="JAJAGQ010000007">
    <property type="protein sequence ID" value="KAJ8557762.1"/>
    <property type="molecule type" value="Genomic_DNA"/>
</dbReference>
<proteinExistence type="predicted"/>